<evidence type="ECO:0000313" key="6">
    <source>
        <dbReference type="Proteomes" id="UP000623129"/>
    </source>
</evidence>
<name>A0A833RE17_9POAL</name>
<comment type="caution">
    <text evidence="5">The sequence shown here is derived from an EMBL/GenBank/DDBJ whole genome shotgun (WGS) entry which is preliminary data.</text>
</comment>
<dbReference type="PROSITE" id="PS51746">
    <property type="entry name" value="PPM_2"/>
    <property type="match status" value="1"/>
</dbReference>
<accession>A0A833RE17</accession>
<dbReference type="InterPro" id="IPR001932">
    <property type="entry name" value="PPM-type_phosphatase-like_dom"/>
</dbReference>
<sequence>MDCEPKELQFLSLVGIFRESVSGSCCLVGVVYNNVLYVANAGHSRAVLVSWPDGGGWNDLEVIQLWVAGRGWLE</sequence>
<protein>
    <recommendedName>
        <fullName evidence="1">protein-serine/threonine phosphatase</fullName>
        <ecNumber evidence="1">3.1.3.16</ecNumber>
    </recommendedName>
</protein>
<dbReference type="InterPro" id="IPR036457">
    <property type="entry name" value="PPM-type-like_dom_sf"/>
</dbReference>
<evidence type="ECO:0000256" key="3">
    <source>
        <dbReference type="ARBA" id="ARBA00048336"/>
    </source>
</evidence>
<evidence type="ECO:0000259" key="4">
    <source>
        <dbReference type="PROSITE" id="PS51746"/>
    </source>
</evidence>
<dbReference type="AlphaFoldDB" id="A0A833RE17"/>
<dbReference type="SUPFAM" id="SSF81606">
    <property type="entry name" value="PP2C-like"/>
    <property type="match status" value="1"/>
</dbReference>
<comment type="catalytic activity">
    <reaction evidence="3">
        <text>O-phospho-L-threonyl-[protein] + H2O = L-threonyl-[protein] + phosphate</text>
        <dbReference type="Rhea" id="RHEA:47004"/>
        <dbReference type="Rhea" id="RHEA-COMP:11060"/>
        <dbReference type="Rhea" id="RHEA-COMP:11605"/>
        <dbReference type="ChEBI" id="CHEBI:15377"/>
        <dbReference type="ChEBI" id="CHEBI:30013"/>
        <dbReference type="ChEBI" id="CHEBI:43474"/>
        <dbReference type="ChEBI" id="CHEBI:61977"/>
        <dbReference type="EC" id="3.1.3.16"/>
    </reaction>
</comment>
<feature type="domain" description="PPM-type phosphatase" evidence="4">
    <location>
        <begin position="1"/>
        <end position="74"/>
    </location>
</feature>
<dbReference type="Gene3D" id="3.60.40.10">
    <property type="entry name" value="PPM-type phosphatase domain"/>
    <property type="match status" value="1"/>
</dbReference>
<dbReference type="GO" id="GO:0004722">
    <property type="term" value="F:protein serine/threonine phosphatase activity"/>
    <property type="evidence" value="ECO:0007669"/>
    <property type="project" value="UniProtKB-EC"/>
</dbReference>
<evidence type="ECO:0000256" key="2">
    <source>
        <dbReference type="ARBA" id="ARBA00047761"/>
    </source>
</evidence>
<dbReference type="Proteomes" id="UP000623129">
    <property type="component" value="Unassembled WGS sequence"/>
</dbReference>
<proteinExistence type="predicted"/>
<evidence type="ECO:0000256" key="1">
    <source>
        <dbReference type="ARBA" id="ARBA00013081"/>
    </source>
</evidence>
<gene>
    <name evidence="5" type="ORF">FCM35_KLT16998</name>
</gene>
<reference evidence="5" key="1">
    <citation type="submission" date="2020-01" db="EMBL/GenBank/DDBJ databases">
        <title>Genome sequence of Kobresia littledalei, the first chromosome-level genome in the family Cyperaceae.</title>
        <authorList>
            <person name="Qu G."/>
        </authorList>
    </citation>
    <scope>NUCLEOTIDE SEQUENCE</scope>
    <source>
        <strain evidence="5">C.B.Clarke</strain>
        <tissue evidence="5">Leaf</tissue>
    </source>
</reference>
<dbReference type="EC" id="3.1.3.16" evidence="1"/>
<dbReference type="EMBL" id="SWLB01000004">
    <property type="protein sequence ID" value="KAF3339527.1"/>
    <property type="molecule type" value="Genomic_DNA"/>
</dbReference>
<keyword evidence="6" id="KW-1185">Reference proteome</keyword>
<dbReference type="Pfam" id="PF00481">
    <property type="entry name" value="PP2C"/>
    <property type="match status" value="1"/>
</dbReference>
<comment type="catalytic activity">
    <reaction evidence="2">
        <text>O-phospho-L-seryl-[protein] + H2O = L-seryl-[protein] + phosphate</text>
        <dbReference type="Rhea" id="RHEA:20629"/>
        <dbReference type="Rhea" id="RHEA-COMP:9863"/>
        <dbReference type="Rhea" id="RHEA-COMP:11604"/>
        <dbReference type="ChEBI" id="CHEBI:15377"/>
        <dbReference type="ChEBI" id="CHEBI:29999"/>
        <dbReference type="ChEBI" id="CHEBI:43474"/>
        <dbReference type="ChEBI" id="CHEBI:83421"/>
        <dbReference type="EC" id="3.1.3.16"/>
    </reaction>
</comment>
<organism evidence="5 6">
    <name type="scientific">Carex littledalei</name>
    <dbReference type="NCBI Taxonomy" id="544730"/>
    <lineage>
        <taxon>Eukaryota</taxon>
        <taxon>Viridiplantae</taxon>
        <taxon>Streptophyta</taxon>
        <taxon>Embryophyta</taxon>
        <taxon>Tracheophyta</taxon>
        <taxon>Spermatophyta</taxon>
        <taxon>Magnoliopsida</taxon>
        <taxon>Liliopsida</taxon>
        <taxon>Poales</taxon>
        <taxon>Cyperaceae</taxon>
        <taxon>Cyperoideae</taxon>
        <taxon>Cariceae</taxon>
        <taxon>Carex</taxon>
        <taxon>Carex subgen. Euthyceras</taxon>
    </lineage>
</organism>
<evidence type="ECO:0000313" key="5">
    <source>
        <dbReference type="EMBL" id="KAF3339527.1"/>
    </source>
</evidence>